<accession>A0AA88Y8U6</accession>
<dbReference type="InterPro" id="IPR046496">
    <property type="entry name" value="DUF6589"/>
</dbReference>
<evidence type="ECO:0000313" key="3">
    <source>
        <dbReference type="Proteomes" id="UP001186944"/>
    </source>
</evidence>
<dbReference type="Pfam" id="PF20231">
    <property type="entry name" value="DUF6589"/>
    <property type="match status" value="1"/>
</dbReference>
<name>A0AA88Y8U6_PINIB</name>
<organism evidence="2 3">
    <name type="scientific">Pinctada imbricata</name>
    <name type="common">Atlantic pearl-oyster</name>
    <name type="synonym">Pinctada martensii</name>
    <dbReference type="NCBI Taxonomy" id="66713"/>
    <lineage>
        <taxon>Eukaryota</taxon>
        <taxon>Metazoa</taxon>
        <taxon>Spiralia</taxon>
        <taxon>Lophotrochozoa</taxon>
        <taxon>Mollusca</taxon>
        <taxon>Bivalvia</taxon>
        <taxon>Autobranchia</taxon>
        <taxon>Pteriomorphia</taxon>
        <taxon>Pterioida</taxon>
        <taxon>Pterioidea</taxon>
        <taxon>Pteriidae</taxon>
        <taxon>Pinctada</taxon>
    </lineage>
</organism>
<dbReference type="AlphaFoldDB" id="A0AA88Y8U6"/>
<sequence length="385" mass="44103">ALEKYGVLLGGDQLTRVRLDGAKDLRYLSPTPEKRFDHLKPIVCELWHLKQDSLEKLYKTFYKKESAGSEGTLSHLKNVLHHNDVNGKVKYNFRAHSQFIKLVFSELEFEQSREVLNLLINLPPNNIKRAKRSTKVLHKENITETILKLFYFGVEEDTDDELFNYMCQLCQWALHFIALDDTASEGDISRVLPNLRQCIPYFFSHSKLSKYLVECSNYIVKCETSSPLTRMRILVGSFVNRRGGIGQNVEADLIHEHSVRHQKELIRELGANKTERAISRSTNASNLVEEIISSFDLSLGIPGKGAHHGKNASEEEVLKLRSIIQGIRPFRKTPGRKCTSFHFKCPYFKANKEKLKETLTVLLRRLNVGSHISCDDNDEDDDSDA</sequence>
<keyword evidence="3" id="KW-1185">Reference proteome</keyword>
<evidence type="ECO:0000313" key="2">
    <source>
        <dbReference type="EMBL" id="KAK3100304.1"/>
    </source>
</evidence>
<proteinExistence type="predicted"/>
<feature type="domain" description="DUF6589" evidence="1">
    <location>
        <begin position="3"/>
        <end position="308"/>
    </location>
</feature>
<reference evidence="2" key="1">
    <citation type="submission" date="2019-08" db="EMBL/GenBank/DDBJ databases">
        <title>The improved chromosome-level genome for the pearl oyster Pinctada fucata martensii using PacBio sequencing and Hi-C.</title>
        <authorList>
            <person name="Zheng Z."/>
        </authorList>
    </citation>
    <scope>NUCLEOTIDE SEQUENCE</scope>
    <source>
        <strain evidence="2">ZZ-2019</strain>
        <tissue evidence="2">Adductor muscle</tissue>
    </source>
</reference>
<evidence type="ECO:0000259" key="1">
    <source>
        <dbReference type="Pfam" id="PF20231"/>
    </source>
</evidence>
<dbReference type="EMBL" id="VSWD01000006">
    <property type="protein sequence ID" value="KAK3100304.1"/>
    <property type="molecule type" value="Genomic_DNA"/>
</dbReference>
<feature type="non-terminal residue" evidence="2">
    <location>
        <position position="1"/>
    </location>
</feature>
<comment type="caution">
    <text evidence="2">The sequence shown here is derived from an EMBL/GenBank/DDBJ whole genome shotgun (WGS) entry which is preliminary data.</text>
</comment>
<protein>
    <recommendedName>
        <fullName evidence="1">DUF6589 domain-containing protein</fullName>
    </recommendedName>
</protein>
<gene>
    <name evidence="2" type="ORF">FSP39_017872</name>
</gene>
<dbReference type="Proteomes" id="UP001186944">
    <property type="component" value="Unassembled WGS sequence"/>
</dbReference>